<evidence type="ECO:0000256" key="3">
    <source>
        <dbReference type="PIRSR" id="PIRSR000459-2"/>
    </source>
</evidence>
<dbReference type="PROSITE" id="PS00547">
    <property type="entry name" value="TRANSGLUTAMINASES"/>
    <property type="match status" value="1"/>
</dbReference>
<reference evidence="6" key="2">
    <citation type="submission" date="2020-11" db="EMBL/GenBank/DDBJ databases">
        <authorList>
            <person name="McCartney M.A."/>
            <person name="Auch B."/>
            <person name="Kono T."/>
            <person name="Mallez S."/>
            <person name="Becker A."/>
            <person name="Gohl D.M."/>
            <person name="Silverstein K.A.T."/>
            <person name="Koren S."/>
            <person name="Bechman K.B."/>
            <person name="Herman A."/>
            <person name="Abrahante J.E."/>
            <person name="Garbe J."/>
        </authorList>
    </citation>
    <scope>NUCLEOTIDE SEQUENCE</scope>
    <source>
        <strain evidence="6">Duluth1</strain>
        <tissue evidence="6">Whole animal</tissue>
    </source>
</reference>
<dbReference type="PANTHER" id="PTHR11590:SF40">
    <property type="entry name" value="HEMOCYTE PROTEIN-GLUTAMINE GAMMA-GLUTAMYLTRANSFERASE-LIKE PROTEIN"/>
    <property type="match status" value="1"/>
</dbReference>
<dbReference type="SMART" id="SM00460">
    <property type="entry name" value="TGc"/>
    <property type="match status" value="1"/>
</dbReference>
<dbReference type="Gene3D" id="3.90.260.10">
    <property type="entry name" value="Transglutaminase-like"/>
    <property type="match status" value="1"/>
</dbReference>
<evidence type="ECO:0000256" key="4">
    <source>
        <dbReference type="SAM" id="MobiDB-lite"/>
    </source>
</evidence>
<keyword evidence="3" id="KW-0106">Calcium</keyword>
<feature type="binding site" evidence="3">
    <location>
        <position position="495"/>
    </location>
    <ligand>
        <name>Ca(2+)</name>
        <dbReference type="ChEBI" id="CHEBI:29108"/>
    </ligand>
</feature>
<keyword evidence="3" id="KW-0479">Metal-binding</keyword>
<evidence type="ECO:0000256" key="1">
    <source>
        <dbReference type="ARBA" id="ARBA00005968"/>
    </source>
</evidence>
<dbReference type="SUPFAM" id="SSF54001">
    <property type="entry name" value="Cysteine proteinases"/>
    <property type="match status" value="1"/>
</dbReference>
<dbReference type="Gene3D" id="2.60.40.10">
    <property type="entry name" value="Immunoglobulins"/>
    <property type="match status" value="3"/>
</dbReference>
<comment type="similarity">
    <text evidence="1">Belongs to the transglutaminase superfamily. Transglutaminase family.</text>
</comment>
<dbReference type="GO" id="GO:0046872">
    <property type="term" value="F:metal ion binding"/>
    <property type="evidence" value="ECO:0007669"/>
    <property type="project" value="UniProtKB-KW"/>
</dbReference>
<proteinExistence type="inferred from homology"/>
<protein>
    <recommendedName>
        <fullName evidence="5">Transglutaminase-like domain-containing protein</fullName>
    </recommendedName>
</protein>
<dbReference type="InterPro" id="IPR050779">
    <property type="entry name" value="Transglutaminase"/>
</dbReference>
<dbReference type="Pfam" id="PF00868">
    <property type="entry name" value="Transglut_N"/>
    <property type="match status" value="1"/>
</dbReference>
<dbReference type="PIRSF" id="PIRSF000459">
    <property type="entry name" value="TGM_EBP42"/>
    <property type="match status" value="1"/>
</dbReference>
<evidence type="ECO:0000313" key="6">
    <source>
        <dbReference type="EMBL" id="KAH3778779.1"/>
    </source>
</evidence>
<dbReference type="InterPro" id="IPR036985">
    <property type="entry name" value="Transglutaminase-like_sf"/>
</dbReference>
<feature type="region of interest" description="Disordered" evidence="4">
    <location>
        <begin position="778"/>
        <end position="839"/>
    </location>
</feature>
<dbReference type="SUPFAM" id="SSF49309">
    <property type="entry name" value="Transglutaminase, two C-terminal domains"/>
    <property type="match status" value="2"/>
</dbReference>
<dbReference type="GO" id="GO:0003810">
    <property type="term" value="F:protein-glutamine gamma-glutamyltransferase activity"/>
    <property type="evidence" value="ECO:0007669"/>
    <property type="project" value="InterPro"/>
</dbReference>
<feature type="binding site" evidence="3">
    <location>
        <position position="490"/>
    </location>
    <ligand>
        <name>Ca(2+)</name>
        <dbReference type="ChEBI" id="CHEBI:29108"/>
    </ligand>
</feature>
<keyword evidence="7" id="KW-1185">Reference proteome</keyword>
<feature type="binding site" evidence="3">
    <location>
        <position position="441"/>
    </location>
    <ligand>
        <name>Ca(2+)</name>
        <dbReference type="ChEBI" id="CHEBI:29108"/>
    </ligand>
</feature>
<feature type="compositionally biased region" description="Basic and acidic residues" evidence="4">
    <location>
        <begin position="830"/>
        <end position="839"/>
    </location>
</feature>
<dbReference type="EMBL" id="JAIWYP010000009">
    <property type="protein sequence ID" value="KAH3778779.1"/>
    <property type="molecule type" value="Genomic_DNA"/>
</dbReference>
<accession>A0A9D4EDV7</accession>
<organism evidence="6 7">
    <name type="scientific">Dreissena polymorpha</name>
    <name type="common">Zebra mussel</name>
    <name type="synonym">Mytilus polymorpha</name>
    <dbReference type="NCBI Taxonomy" id="45954"/>
    <lineage>
        <taxon>Eukaryota</taxon>
        <taxon>Metazoa</taxon>
        <taxon>Spiralia</taxon>
        <taxon>Lophotrochozoa</taxon>
        <taxon>Mollusca</taxon>
        <taxon>Bivalvia</taxon>
        <taxon>Autobranchia</taxon>
        <taxon>Heteroconchia</taxon>
        <taxon>Euheterodonta</taxon>
        <taxon>Imparidentia</taxon>
        <taxon>Neoheterodontei</taxon>
        <taxon>Myida</taxon>
        <taxon>Dreissenoidea</taxon>
        <taxon>Dreissenidae</taxon>
        <taxon>Dreissena</taxon>
    </lineage>
</organism>
<comment type="caution">
    <text evidence="6">The sequence shown here is derived from an EMBL/GenBank/DDBJ whole genome shotgun (WGS) entry which is preliminary data.</text>
</comment>
<gene>
    <name evidence="6" type="ORF">DPMN_180250</name>
</gene>
<feature type="active site" evidence="2">
    <location>
        <position position="319"/>
    </location>
</feature>
<dbReference type="InterPro" id="IPR002931">
    <property type="entry name" value="Transglutaminase-like"/>
</dbReference>
<dbReference type="InterPro" id="IPR038765">
    <property type="entry name" value="Papain-like_cys_pep_sf"/>
</dbReference>
<dbReference type="PANTHER" id="PTHR11590">
    <property type="entry name" value="PROTEIN-GLUTAMINE GAMMA-GLUTAMYLTRANSFERASE"/>
    <property type="match status" value="1"/>
</dbReference>
<comment type="cofactor">
    <cofactor evidence="3">
        <name>Ca(2+)</name>
        <dbReference type="ChEBI" id="CHEBI:29108"/>
    </cofactor>
    <text evidence="3">Binds 1 Ca(2+) ion per subunit.</text>
</comment>
<feature type="domain" description="Transglutaminase-like" evidence="5">
    <location>
        <begin position="311"/>
        <end position="404"/>
    </location>
</feature>
<dbReference type="SUPFAM" id="SSF81296">
    <property type="entry name" value="E set domains"/>
    <property type="match status" value="1"/>
</dbReference>
<name>A0A9D4EDV7_DREPO</name>
<feature type="active site" evidence="2">
    <location>
        <position position="377"/>
    </location>
</feature>
<evidence type="ECO:0000256" key="2">
    <source>
        <dbReference type="PIRSR" id="PIRSR000459-1"/>
    </source>
</evidence>
<dbReference type="InterPro" id="IPR014756">
    <property type="entry name" value="Ig_E-set"/>
</dbReference>
<dbReference type="FunFam" id="3.90.260.10:FF:000002">
    <property type="entry name" value="Erythrocyte membrane protein band 4.2"/>
    <property type="match status" value="1"/>
</dbReference>
<dbReference type="InterPro" id="IPR036238">
    <property type="entry name" value="Transglutaminase_C_sf"/>
</dbReference>
<dbReference type="Proteomes" id="UP000828390">
    <property type="component" value="Unassembled WGS sequence"/>
</dbReference>
<reference evidence="6" key="1">
    <citation type="journal article" date="2019" name="bioRxiv">
        <title>The Genome of the Zebra Mussel, Dreissena polymorpha: A Resource for Invasive Species Research.</title>
        <authorList>
            <person name="McCartney M.A."/>
            <person name="Auch B."/>
            <person name="Kono T."/>
            <person name="Mallez S."/>
            <person name="Zhang Y."/>
            <person name="Obille A."/>
            <person name="Becker A."/>
            <person name="Abrahante J.E."/>
            <person name="Garbe J."/>
            <person name="Badalamenti J.P."/>
            <person name="Herman A."/>
            <person name="Mangelson H."/>
            <person name="Liachko I."/>
            <person name="Sullivan S."/>
            <person name="Sone E.D."/>
            <person name="Koren S."/>
            <person name="Silverstein K.A.T."/>
            <person name="Beckman K.B."/>
            <person name="Gohl D.M."/>
        </authorList>
    </citation>
    <scope>NUCLEOTIDE SEQUENCE</scope>
    <source>
        <strain evidence="6">Duluth1</strain>
        <tissue evidence="6">Whole animal</tissue>
    </source>
</reference>
<feature type="compositionally biased region" description="Basic and acidic residues" evidence="4">
    <location>
        <begin position="785"/>
        <end position="820"/>
    </location>
</feature>
<feature type="active site" evidence="2">
    <location>
        <position position="401"/>
    </location>
</feature>
<evidence type="ECO:0000259" key="5">
    <source>
        <dbReference type="SMART" id="SM00460"/>
    </source>
</evidence>
<dbReference type="InterPro" id="IPR013808">
    <property type="entry name" value="Transglutaminase_AS"/>
</dbReference>
<dbReference type="InterPro" id="IPR001102">
    <property type="entry name" value="Transglutaminase_N"/>
</dbReference>
<dbReference type="AlphaFoldDB" id="A0A9D4EDV7"/>
<dbReference type="InterPro" id="IPR013783">
    <property type="entry name" value="Ig-like_fold"/>
</dbReference>
<sequence length="839" mass="94097">MKQLFRATRTVRDKMLGGEQDGRRVLLSDEEYRDKSAALTFVTEGKALTVESVDFLLEVNRSDHHTDEFEQEDLVLRRGQAFSFKLHFDRAVNKKSDILFIKFAYGSRPQESKGTIIRLPINLDGSPSTTDNWQVTMTDLGGNVMTLCVTSEADSMIGKYELLFETKLRDSEKDFANQDLDTFFYLLFNPWEKEDVVYMEDEGEREEYVVRDTGYIWVGSVKDNRARPWNFGQFETPVLDVALGLLDKGELADTGRNSAVSIIRCLSALVNSMDDNGLLEGRWTSEYPKGCTRPSDWTGSVPIIEEFYRTGRPVKFGQCWVFSGVITTLLRCLGIPTRSVTNFESAHDTDCSMTIDRHFNEEGEPVEDLNDSVWNFHVWNESYFRRLDLPRGRYDGWQAHDATPQELSEGVMRCGPTPLAAVREGEVYLNYDTGFVFSEVNGDKIDWMVCQDGSMKVSNINRHSIGRYISTKAVGSSERLDITYLYKYPEGSPEERRVVEFVEQFSTRRKQNIYRKEIGKKEIDFDLLLANETVPGDDLEVGVKVKNLTSDPIKVKVTLTLASTFYTGVAAKTLKGEIQEASLAADQETILKMVVVADDYVSTLNPELKFKLTAACRVVESNRFYADSETFTLKFLSLEFDVPKKVCSRIETKVPLTFKNVTKLRLHNCVFQVEGPYIVKAKSYHIRKVVNPGDDVSVDVVLLPYRLGNRVISATFSSNEIADVLGEAVVHVVSKAEWDEPDGGVEAMEVESAVRGGAGDGLIDKRVESGAVIDKEAESGAVTDKGAESEAIIDKGAESEANIDKEAGTEALNDKERIAAEEMGENGGEETNHKENGSD</sequence>
<dbReference type="OrthoDB" id="437511at2759"/>
<dbReference type="InterPro" id="IPR008958">
    <property type="entry name" value="Transglutaminase_C"/>
</dbReference>
<evidence type="ECO:0000313" key="7">
    <source>
        <dbReference type="Proteomes" id="UP000828390"/>
    </source>
</evidence>
<dbReference type="Pfam" id="PF00927">
    <property type="entry name" value="Transglut_C"/>
    <property type="match status" value="1"/>
</dbReference>
<dbReference type="InterPro" id="IPR023608">
    <property type="entry name" value="Transglutaminase_animal"/>
</dbReference>
<dbReference type="Pfam" id="PF01841">
    <property type="entry name" value="Transglut_core"/>
    <property type="match status" value="1"/>
</dbReference>
<feature type="binding site" evidence="3">
    <location>
        <position position="443"/>
    </location>
    <ligand>
        <name>Ca(2+)</name>
        <dbReference type="ChEBI" id="CHEBI:29108"/>
    </ligand>
</feature>